<evidence type="ECO:0000313" key="1">
    <source>
        <dbReference type="EMBL" id="TCU59983.1"/>
    </source>
</evidence>
<protein>
    <submittedName>
        <fullName evidence="1">Uncharacterized protein</fullName>
    </submittedName>
</protein>
<dbReference type="EMBL" id="SMBP01000009">
    <property type="protein sequence ID" value="TCU59983.1"/>
    <property type="molecule type" value="Genomic_DNA"/>
</dbReference>
<sequence length="71" mass="8605">MDKRTLDKAMELDGEIRKIKRMLESKIFYIWNGENGYHNDRGHYTTEEIDAMLREILIAELEWKKKEFAEL</sequence>
<accession>A0A4R3TDF1</accession>
<organism evidence="1 2">
    <name type="scientific">Longicatena caecimuris</name>
    <dbReference type="NCBI Taxonomy" id="1796635"/>
    <lineage>
        <taxon>Bacteria</taxon>
        <taxon>Bacillati</taxon>
        <taxon>Bacillota</taxon>
        <taxon>Erysipelotrichia</taxon>
        <taxon>Erysipelotrichales</taxon>
        <taxon>Erysipelotrichaceae</taxon>
        <taxon>Longicatena</taxon>
    </lineage>
</organism>
<evidence type="ECO:0000313" key="2">
    <source>
        <dbReference type="Proteomes" id="UP000295773"/>
    </source>
</evidence>
<dbReference type="AlphaFoldDB" id="A0A4R3TDF1"/>
<comment type="caution">
    <text evidence="1">The sequence shown here is derived from an EMBL/GenBank/DDBJ whole genome shotgun (WGS) entry which is preliminary data.</text>
</comment>
<reference evidence="1 2" key="1">
    <citation type="submission" date="2019-03" db="EMBL/GenBank/DDBJ databases">
        <title>Genomic Encyclopedia of Type Strains, Phase IV (KMG-IV): sequencing the most valuable type-strain genomes for metagenomic binning, comparative biology and taxonomic classification.</title>
        <authorList>
            <person name="Goeker M."/>
        </authorList>
    </citation>
    <scope>NUCLEOTIDE SEQUENCE [LARGE SCALE GENOMIC DNA]</scope>
    <source>
        <strain evidence="1 2">DSM 29481</strain>
    </source>
</reference>
<proteinExistence type="predicted"/>
<dbReference type="Proteomes" id="UP000295773">
    <property type="component" value="Unassembled WGS sequence"/>
</dbReference>
<keyword evidence="2" id="KW-1185">Reference proteome</keyword>
<dbReference type="RefSeq" id="WP_132224664.1">
    <property type="nucleotide sequence ID" value="NZ_JANKBG010000009.1"/>
</dbReference>
<name>A0A4R3TDF1_9FIRM</name>
<gene>
    <name evidence="1" type="ORF">EDD61_10920</name>
</gene>